<keyword evidence="2" id="KW-1185">Reference proteome</keyword>
<accession>A0A540WXY1</accession>
<dbReference type="CDD" id="cd14740">
    <property type="entry name" value="PAAR_4"/>
    <property type="match status" value="1"/>
</dbReference>
<dbReference type="Proteomes" id="UP000315369">
    <property type="component" value="Unassembled WGS sequence"/>
</dbReference>
<name>A0A540WXY1_9BACT</name>
<evidence type="ECO:0000313" key="2">
    <source>
        <dbReference type="Proteomes" id="UP000315369"/>
    </source>
</evidence>
<dbReference type="RefSeq" id="WP_141644422.1">
    <property type="nucleotide sequence ID" value="NZ_VIFM01000085.1"/>
</dbReference>
<reference evidence="1 2" key="1">
    <citation type="submission" date="2019-06" db="EMBL/GenBank/DDBJ databases">
        <authorList>
            <person name="Livingstone P."/>
            <person name="Whitworth D."/>
        </authorList>
    </citation>
    <scope>NUCLEOTIDE SEQUENCE [LARGE SCALE GENOMIC DNA]</scope>
    <source>
        <strain evidence="1 2">AM401</strain>
    </source>
</reference>
<comment type="caution">
    <text evidence="1">The sequence shown here is derived from an EMBL/GenBank/DDBJ whole genome shotgun (WGS) entry which is preliminary data.</text>
</comment>
<dbReference type="Pfam" id="PF13665">
    <property type="entry name" value="Tox-PAAR-like"/>
    <property type="match status" value="1"/>
</dbReference>
<gene>
    <name evidence="1" type="ORF">FJV41_21625</name>
</gene>
<proteinExistence type="predicted"/>
<protein>
    <submittedName>
        <fullName evidence="1">DUF4150 domain-containing protein</fullName>
    </submittedName>
</protein>
<sequence length="422" mass="44172">MGTVAINPPKTPVTQGSSGVAAATLPNVCKMPGPPAPFVPTPLPNIGKSGDSPKGYSKTVTIDGQPVAVAGASFGSQGDMASKGTGGGLISSNTHGPTKFLGPGSMNVQIEGKNVQLLSDPMLNNCGPSGSPANAATMTGLIQNAKVVAVTYGDDKPCGRCGKTHPLEAGAETLDMIRALTKAVRNAFDAQKEKIRDLNNANIELARKRRAHIPLRRLQKKGLLTDPQKQELAGLTGEIQSLEAKVGALEAFFEVNAVLRMEVAYGTFSKGYMLGVMICVCKQGGKLAACSGKAPPAFARAVSSAGFVCASPLVGGAGDNSDPWQCAAKQIMQKNQGHKPRQLIERWFSPMVKGLKTLDGSSVAKMGTKIVFEALVEDPVTKRVTLEKEYSKKDGFKSGENVPSCAKCQEGLPALYCDTKCP</sequence>
<organism evidence="1 2">
    <name type="scientific">Myxococcus llanfairpwllgwyngyllgogerychwyrndrobwllllantysiliogogogochensis</name>
    <dbReference type="NCBI Taxonomy" id="2590453"/>
    <lineage>
        <taxon>Bacteria</taxon>
        <taxon>Pseudomonadati</taxon>
        <taxon>Myxococcota</taxon>
        <taxon>Myxococcia</taxon>
        <taxon>Myxococcales</taxon>
        <taxon>Cystobacterineae</taxon>
        <taxon>Myxococcaceae</taxon>
        <taxon>Myxococcus</taxon>
    </lineage>
</organism>
<dbReference type="OrthoDB" id="9429719at2"/>
<dbReference type="EMBL" id="VIFM01000085">
    <property type="protein sequence ID" value="TQF13869.1"/>
    <property type="molecule type" value="Genomic_DNA"/>
</dbReference>
<dbReference type="AlphaFoldDB" id="A0A540WXY1"/>
<evidence type="ECO:0000313" key="1">
    <source>
        <dbReference type="EMBL" id="TQF13869.1"/>
    </source>
</evidence>